<accession>A0A0K0E9F7</accession>
<dbReference type="PANTHER" id="PTHR12840:SF1">
    <property type="entry name" value="NADH DEHYDROGENASE [UBIQUINONE] 1 BETA SUBCOMPLEX SUBUNIT 8, MITOCHONDRIAL"/>
    <property type="match status" value="1"/>
</dbReference>
<evidence type="ECO:0000313" key="3">
    <source>
        <dbReference type="WBParaSite" id="TCONS_00001016.p1"/>
    </source>
</evidence>
<evidence type="ECO:0000313" key="2">
    <source>
        <dbReference type="WBParaSite" id="SSTP_0000614000.1"/>
    </source>
</evidence>
<keyword evidence="1" id="KW-1185">Reference proteome</keyword>
<dbReference type="GO" id="GO:0005739">
    <property type="term" value="C:mitochondrion"/>
    <property type="evidence" value="ECO:0007669"/>
    <property type="project" value="InterPro"/>
</dbReference>
<dbReference type="WBParaSite" id="TCONS_00001016.p1">
    <property type="protein sequence ID" value="TCONS_00001016.p1"/>
    <property type="gene ID" value="XLOC_000957"/>
</dbReference>
<dbReference type="InterPro" id="IPR008699">
    <property type="entry name" value="NDUFB8"/>
</dbReference>
<proteinExistence type="predicted"/>
<sequence>MSKLSRIAVRNLHFTYFNARGPLRFEGWYPRDHKPGPYPKNDEERRIAAIKYGLRPEDYKPIDPSNVLNFSGDYPDLGLTTFAHKDPYEAWSDNLYRRNWGEMVPKDMLRYRPDRITFTGLEEEDFKFWRSIWLMMRILVPMGLLTYYFTRADPNCFRWQNPVMPKQYPYDFYRAYPFEDPRNYPIVNYTFEPAE</sequence>
<dbReference type="Proteomes" id="UP000035681">
    <property type="component" value="Unplaced"/>
</dbReference>
<evidence type="ECO:0000313" key="1">
    <source>
        <dbReference type="Proteomes" id="UP000035681"/>
    </source>
</evidence>
<dbReference type="WBParaSite" id="SSTP_0000614000.1">
    <property type="protein sequence ID" value="SSTP_0000614000.1"/>
    <property type="gene ID" value="SSTP_0000614000"/>
</dbReference>
<dbReference type="Pfam" id="PF05821">
    <property type="entry name" value="NDUF_B8"/>
    <property type="match status" value="1"/>
</dbReference>
<dbReference type="STRING" id="6248.A0A0K0E9F7"/>
<dbReference type="AlphaFoldDB" id="A0A0K0E9F7"/>
<name>A0A0K0E9F7_STRER</name>
<reference evidence="2" key="1">
    <citation type="submission" date="2015-08" db="UniProtKB">
        <authorList>
            <consortium name="WormBaseParasite"/>
        </authorList>
    </citation>
    <scope>IDENTIFICATION</scope>
</reference>
<protein>
    <submittedName>
        <fullName evidence="2 3">NADH dehydrogenase [ubiquinone] 1 beta subcomplex subunit 8, mitochondrial</fullName>
    </submittedName>
</protein>
<organism evidence="2">
    <name type="scientific">Strongyloides stercoralis</name>
    <name type="common">Threadworm</name>
    <dbReference type="NCBI Taxonomy" id="6248"/>
    <lineage>
        <taxon>Eukaryota</taxon>
        <taxon>Metazoa</taxon>
        <taxon>Ecdysozoa</taxon>
        <taxon>Nematoda</taxon>
        <taxon>Chromadorea</taxon>
        <taxon>Rhabditida</taxon>
        <taxon>Tylenchina</taxon>
        <taxon>Panagrolaimomorpha</taxon>
        <taxon>Strongyloidoidea</taxon>
        <taxon>Strongyloididae</taxon>
        <taxon>Strongyloides</taxon>
    </lineage>
</organism>
<dbReference type="PANTHER" id="PTHR12840">
    <property type="entry name" value="NADH-UBIQUINONE OXIDOREDUCTASE ASHI SUBUNIT"/>
    <property type="match status" value="1"/>
</dbReference>